<dbReference type="GO" id="GO:0005525">
    <property type="term" value="F:GTP binding"/>
    <property type="evidence" value="ECO:0007669"/>
    <property type="project" value="UniProtKB-KW"/>
</dbReference>
<dbReference type="AlphaFoldDB" id="A0A9W4WUG6"/>
<dbReference type="EMBL" id="CAMKVN010000157">
    <property type="protein sequence ID" value="CAI2164466.1"/>
    <property type="molecule type" value="Genomic_DNA"/>
</dbReference>
<feature type="binding site" evidence="8">
    <location>
        <begin position="271"/>
        <end position="274"/>
    </location>
    <ligand>
        <name>GTP</name>
        <dbReference type="ChEBI" id="CHEBI:37565"/>
    </ligand>
</feature>
<dbReference type="PRINTS" id="PR00318">
    <property type="entry name" value="GPROTEINA"/>
</dbReference>
<protein>
    <submittedName>
        <fullName evidence="11">477_t:CDS:1</fullName>
    </submittedName>
</protein>
<dbReference type="OrthoDB" id="310895at2759"/>
<reference evidence="11" key="1">
    <citation type="submission" date="2022-08" db="EMBL/GenBank/DDBJ databases">
        <authorList>
            <person name="Kallberg Y."/>
            <person name="Tangrot J."/>
            <person name="Rosling A."/>
        </authorList>
    </citation>
    <scope>NUCLEOTIDE SEQUENCE</scope>
    <source>
        <strain evidence="11">Wild A</strain>
    </source>
</reference>
<keyword evidence="4 9" id="KW-0460">Magnesium</keyword>
<keyword evidence="3 8" id="KW-0547">Nucleotide-binding</keyword>
<keyword evidence="5" id="KW-0560">Oxidoreductase</keyword>
<evidence type="ECO:0000256" key="8">
    <source>
        <dbReference type="PIRSR" id="PIRSR601019-1"/>
    </source>
</evidence>
<dbReference type="GO" id="GO:0003924">
    <property type="term" value="F:GTPase activity"/>
    <property type="evidence" value="ECO:0007669"/>
    <property type="project" value="InterPro"/>
</dbReference>
<evidence type="ECO:0000313" key="12">
    <source>
        <dbReference type="Proteomes" id="UP001153678"/>
    </source>
</evidence>
<feature type="binding site" evidence="8">
    <location>
        <position position="328"/>
    </location>
    <ligand>
        <name>GTP</name>
        <dbReference type="ChEBI" id="CHEBI:37565"/>
    </ligand>
</feature>
<feature type="binding site" evidence="9">
    <location>
        <position position="48"/>
    </location>
    <ligand>
        <name>Mg(2+)</name>
        <dbReference type="ChEBI" id="CHEBI:18420"/>
    </ligand>
</feature>
<evidence type="ECO:0000259" key="10">
    <source>
        <dbReference type="Pfam" id="PF00171"/>
    </source>
</evidence>
<dbReference type="Gene3D" id="3.40.309.10">
    <property type="entry name" value="Aldehyde Dehydrogenase, Chain A, domain 2"/>
    <property type="match status" value="1"/>
</dbReference>
<comment type="similarity">
    <text evidence="1">Belongs to the aldehyde dehydrogenase family.</text>
</comment>
<accession>A0A9W4WUG6</accession>
<evidence type="ECO:0000256" key="3">
    <source>
        <dbReference type="ARBA" id="ARBA00022741"/>
    </source>
</evidence>
<dbReference type="GO" id="GO:0016620">
    <property type="term" value="F:oxidoreductase activity, acting on the aldehyde or oxo group of donors, NAD or NADP as acceptor"/>
    <property type="evidence" value="ECO:0007669"/>
    <property type="project" value="InterPro"/>
</dbReference>
<keyword evidence="7" id="KW-0807">Transducer</keyword>
<dbReference type="Pfam" id="PF00503">
    <property type="entry name" value="G-alpha"/>
    <property type="match status" value="1"/>
</dbReference>
<dbReference type="SMART" id="SM00275">
    <property type="entry name" value="G_alpha"/>
    <property type="match status" value="1"/>
</dbReference>
<proteinExistence type="inferred from homology"/>
<keyword evidence="12" id="KW-1185">Reference proteome</keyword>
<name>A0A9W4WUG6_9GLOM</name>
<feature type="binding site" evidence="8">
    <location>
        <begin position="44"/>
        <end position="49"/>
    </location>
    <ligand>
        <name>GTP</name>
        <dbReference type="ChEBI" id="CHEBI:37565"/>
    </ligand>
</feature>
<dbReference type="InterPro" id="IPR011025">
    <property type="entry name" value="GproteinA_insert"/>
</dbReference>
<dbReference type="GO" id="GO:0005737">
    <property type="term" value="C:cytoplasm"/>
    <property type="evidence" value="ECO:0007669"/>
    <property type="project" value="TreeGrafter"/>
</dbReference>
<sequence length="864" mass="97473">MGNCVSHKADNSYSVSNRQINKLLKEDEKKLKTEVKILLLGAGESGKSTILKQMRLIHAAGFTGTERETYRSIVFTNITESMSLILESMEYFKIPFGDSENMQYLPLFNSPSPSIIKGHPYPIQYFDSLTKLWADSGVQSCYEKGHQYALHDNMSYFYESLERLFSQTYIPTDQDILRCRLKTTGIVETLFQLSPLTYRMFDVGGQRSERKKWIHCFEDVTAVLFVVAISGYDQCLVEDKDANQMQEALMLFNSICNSQWFVKTSMILFLNKIDIFREKIKNSSVKKYFPDYTGPDEDLKQTTHYFKRRFQRLNRSNIKEIYPHFTNATDTNLLRHIMRSVTDMIENLSLSKFELRLDQVIAIIVVVSLIIIIKSLSFRNEVVKFVVGVPIEAKPGWKGGKILDKPCLKDASNPGYITCYDPATGQLLDTIRAHTKDDVKEALKKARDAQQIWVKTTFSERKRVLYSLLNFIIKNQEEICWVSSRDTGKTLVDGKFGEILVTCEKIRWIIKHGEKALATEYRGSSPVLLHKLAKIEYQPLGVVTALVSWNYPFHNVFGPIISSLFVGNGILIKSSEQVAWSMQYYSRIIKTCLMECGHDPDIVQFLCGFPECGEAVVRSGVDGITFIGSCEVGKQVMKAASDNLTPCILELGGKDCAIIRHDANLSQALPIIMRGTFQNAGQNCVGLERILIHESLYDEFVLKVTEQIKKLKVGSSLNDDDVVDVGAMTMSGQGERLQNLIQASVSEGAKLVLGGRPFTHPKYPTAQYFEPTLLIDVTSHMTILKQELFAPIMIVMKFSTDEEAIEICNSSPFGLGNSVFSGDQNKGEWMARRLRCGMVNVNDFGATYLCNLPFGGVGISGFGR</sequence>
<feature type="domain" description="Aldehyde dehydrogenase" evidence="10">
    <location>
        <begin position="415"/>
        <end position="864"/>
    </location>
</feature>
<dbReference type="GO" id="GO:0007186">
    <property type="term" value="P:G protein-coupled receptor signaling pathway"/>
    <property type="evidence" value="ECO:0007669"/>
    <property type="project" value="InterPro"/>
</dbReference>
<dbReference type="FunFam" id="3.40.50.300:FF:000692">
    <property type="entry name" value="Guanine nucleotide-binding protein subunit alpha"/>
    <property type="match status" value="1"/>
</dbReference>
<keyword evidence="2 9" id="KW-0479">Metal-binding</keyword>
<dbReference type="InterPro" id="IPR016162">
    <property type="entry name" value="Ald_DH_N"/>
</dbReference>
<dbReference type="Gene3D" id="1.10.400.10">
    <property type="entry name" value="GI Alpha 1, domain 2-like"/>
    <property type="match status" value="1"/>
</dbReference>
<dbReference type="PRINTS" id="PR01241">
    <property type="entry name" value="GPROTEINAFNG"/>
</dbReference>
<comment type="caution">
    <text evidence="11">The sequence shown here is derived from an EMBL/GenBank/DDBJ whole genome shotgun (WGS) entry which is preliminary data.</text>
</comment>
<evidence type="ECO:0000256" key="7">
    <source>
        <dbReference type="ARBA" id="ARBA00023224"/>
    </source>
</evidence>
<dbReference type="SUPFAM" id="SSF53720">
    <property type="entry name" value="ALDH-like"/>
    <property type="match status" value="1"/>
</dbReference>
<evidence type="ECO:0000313" key="11">
    <source>
        <dbReference type="EMBL" id="CAI2164466.1"/>
    </source>
</evidence>
<gene>
    <name evidence="11" type="ORF">FWILDA_LOCUS1582</name>
</gene>
<feature type="binding site" evidence="9">
    <location>
        <position position="183"/>
    </location>
    <ligand>
        <name>Mg(2+)</name>
        <dbReference type="ChEBI" id="CHEBI:18420"/>
    </ligand>
</feature>
<dbReference type="Gene3D" id="3.40.605.10">
    <property type="entry name" value="Aldehyde Dehydrogenase, Chain A, domain 1"/>
    <property type="match status" value="1"/>
</dbReference>
<dbReference type="PROSITE" id="PS00070">
    <property type="entry name" value="ALDEHYDE_DEHYDR_CYS"/>
    <property type="match status" value="1"/>
</dbReference>
<dbReference type="CDD" id="cd00066">
    <property type="entry name" value="G-alpha"/>
    <property type="match status" value="1"/>
</dbReference>
<evidence type="ECO:0000256" key="1">
    <source>
        <dbReference type="ARBA" id="ARBA00009986"/>
    </source>
</evidence>
<dbReference type="FunFam" id="3.40.309.10:FF:000024">
    <property type="entry name" value="Betaine aldehyde dehydrogenase"/>
    <property type="match status" value="1"/>
</dbReference>
<dbReference type="InterPro" id="IPR015590">
    <property type="entry name" value="Aldehyde_DH_dom"/>
</dbReference>
<organism evidence="11 12">
    <name type="scientific">Funneliformis geosporum</name>
    <dbReference type="NCBI Taxonomy" id="1117311"/>
    <lineage>
        <taxon>Eukaryota</taxon>
        <taxon>Fungi</taxon>
        <taxon>Fungi incertae sedis</taxon>
        <taxon>Mucoromycota</taxon>
        <taxon>Glomeromycotina</taxon>
        <taxon>Glomeromycetes</taxon>
        <taxon>Glomerales</taxon>
        <taxon>Glomeraceae</taxon>
        <taxon>Funneliformis</taxon>
    </lineage>
</organism>
<keyword evidence="6 8" id="KW-0342">GTP-binding</keyword>
<dbReference type="PANTHER" id="PTHR10218">
    <property type="entry name" value="GTP-BINDING PROTEIN ALPHA SUBUNIT"/>
    <property type="match status" value="1"/>
</dbReference>
<dbReference type="InterPro" id="IPR001019">
    <property type="entry name" value="Gprotein_alpha_su"/>
</dbReference>
<dbReference type="InterPro" id="IPR002975">
    <property type="entry name" value="Fungi_Gprotein_alpha"/>
</dbReference>
<dbReference type="Gene3D" id="3.40.50.300">
    <property type="entry name" value="P-loop containing nucleotide triphosphate hydrolases"/>
    <property type="match status" value="1"/>
</dbReference>
<dbReference type="InterPro" id="IPR027417">
    <property type="entry name" value="P-loop_NTPase"/>
</dbReference>
<dbReference type="InterPro" id="IPR016163">
    <property type="entry name" value="Ald_DH_C"/>
</dbReference>
<dbReference type="InterPro" id="IPR016161">
    <property type="entry name" value="Ald_DH/histidinol_DH"/>
</dbReference>
<dbReference type="SUPFAM" id="SSF52540">
    <property type="entry name" value="P-loop containing nucleoside triphosphate hydrolases"/>
    <property type="match status" value="1"/>
</dbReference>
<dbReference type="Pfam" id="PF00171">
    <property type="entry name" value="Aldedh"/>
    <property type="match status" value="1"/>
</dbReference>
<dbReference type="InterPro" id="IPR016160">
    <property type="entry name" value="Ald_DH_CS_CYS"/>
</dbReference>
<evidence type="ECO:0000256" key="5">
    <source>
        <dbReference type="ARBA" id="ARBA00023002"/>
    </source>
</evidence>
<dbReference type="Proteomes" id="UP001153678">
    <property type="component" value="Unassembled WGS sequence"/>
</dbReference>
<dbReference type="PANTHER" id="PTHR10218:SF242">
    <property type="entry name" value="GUANINE NUCLEOTIDE-BINDING PROTEIN ALPHA-1 SUBUNIT"/>
    <property type="match status" value="1"/>
</dbReference>
<dbReference type="GO" id="GO:0000750">
    <property type="term" value="P:pheromone-dependent signal transduction involved in conjugation with cellular fusion"/>
    <property type="evidence" value="ECO:0007669"/>
    <property type="project" value="TreeGrafter"/>
</dbReference>
<dbReference type="GO" id="GO:0046872">
    <property type="term" value="F:metal ion binding"/>
    <property type="evidence" value="ECO:0007669"/>
    <property type="project" value="UniProtKB-KW"/>
</dbReference>
<feature type="binding site" evidence="8">
    <location>
        <begin position="177"/>
        <end position="183"/>
    </location>
    <ligand>
        <name>GTP</name>
        <dbReference type="ChEBI" id="CHEBI:37565"/>
    </ligand>
</feature>
<dbReference type="FunFam" id="3.40.50.300:FF:000563">
    <property type="entry name" value="Guanine nucleotide-binding protein alpha subunit"/>
    <property type="match status" value="1"/>
</dbReference>
<feature type="binding site" evidence="8">
    <location>
        <begin position="202"/>
        <end position="206"/>
    </location>
    <ligand>
        <name>GTP</name>
        <dbReference type="ChEBI" id="CHEBI:37565"/>
    </ligand>
</feature>
<dbReference type="GO" id="GO:0001664">
    <property type="term" value="F:G protein-coupled receptor binding"/>
    <property type="evidence" value="ECO:0007669"/>
    <property type="project" value="InterPro"/>
</dbReference>
<evidence type="ECO:0000256" key="6">
    <source>
        <dbReference type="ARBA" id="ARBA00023134"/>
    </source>
</evidence>
<evidence type="ECO:0000256" key="9">
    <source>
        <dbReference type="PIRSR" id="PIRSR601019-2"/>
    </source>
</evidence>
<dbReference type="PROSITE" id="PS51882">
    <property type="entry name" value="G_ALPHA"/>
    <property type="match status" value="1"/>
</dbReference>
<evidence type="ECO:0000256" key="4">
    <source>
        <dbReference type="ARBA" id="ARBA00022842"/>
    </source>
</evidence>
<dbReference type="GO" id="GO:0005834">
    <property type="term" value="C:heterotrimeric G-protein complex"/>
    <property type="evidence" value="ECO:0007669"/>
    <property type="project" value="InterPro"/>
</dbReference>
<dbReference type="SUPFAM" id="SSF47895">
    <property type="entry name" value="Transducin (alpha subunit), insertion domain"/>
    <property type="match status" value="1"/>
</dbReference>
<evidence type="ECO:0000256" key="2">
    <source>
        <dbReference type="ARBA" id="ARBA00022723"/>
    </source>
</evidence>
<dbReference type="GO" id="GO:0031683">
    <property type="term" value="F:G-protein beta/gamma-subunit complex binding"/>
    <property type="evidence" value="ECO:0007669"/>
    <property type="project" value="InterPro"/>
</dbReference>